<feature type="transmembrane region" description="Helical" evidence="10">
    <location>
        <begin position="403"/>
        <end position="427"/>
    </location>
</feature>
<evidence type="ECO:0000256" key="3">
    <source>
        <dbReference type="ARBA" id="ARBA00022106"/>
    </source>
</evidence>
<dbReference type="Pfam" id="PF01554">
    <property type="entry name" value="MatE"/>
    <property type="match status" value="2"/>
</dbReference>
<organism evidence="11 12">
    <name type="scientific">Clostridium perfringens</name>
    <dbReference type="NCBI Taxonomy" id="1502"/>
    <lineage>
        <taxon>Bacteria</taxon>
        <taxon>Bacillati</taxon>
        <taxon>Bacillota</taxon>
        <taxon>Clostridia</taxon>
        <taxon>Eubacteriales</taxon>
        <taxon>Clostridiaceae</taxon>
        <taxon>Clostridium</taxon>
    </lineage>
</organism>
<dbReference type="PIRSF" id="PIRSF006603">
    <property type="entry name" value="DinF"/>
    <property type="match status" value="1"/>
</dbReference>
<reference evidence="11 12" key="1">
    <citation type="submission" date="2016-01" db="EMBL/GenBank/DDBJ databases">
        <authorList>
            <person name="Oliw E.H."/>
        </authorList>
    </citation>
    <scope>NUCLEOTIDE SEQUENCE [LARGE SCALE GENOMIC DNA]</scope>
    <source>
        <strain evidence="11 12">MJR7757A</strain>
    </source>
</reference>
<comment type="subcellular location">
    <subcellularLocation>
        <location evidence="1">Cell membrane</location>
        <topology evidence="1">Multi-pass membrane protein</topology>
    </subcellularLocation>
</comment>
<dbReference type="AlphaFoldDB" id="A0A133N2S1"/>
<feature type="transmembrane region" description="Helical" evidence="10">
    <location>
        <begin position="333"/>
        <end position="353"/>
    </location>
</feature>
<evidence type="ECO:0000256" key="7">
    <source>
        <dbReference type="ARBA" id="ARBA00022989"/>
    </source>
</evidence>
<dbReference type="GO" id="GO:0042910">
    <property type="term" value="F:xenobiotic transmembrane transporter activity"/>
    <property type="evidence" value="ECO:0007669"/>
    <property type="project" value="InterPro"/>
</dbReference>
<dbReference type="PANTHER" id="PTHR43823:SF3">
    <property type="entry name" value="MULTIDRUG EXPORT PROTEIN MEPA"/>
    <property type="match status" value="1"/>
</dbReference>
<dbReference type="GO" id="GO:0005886">
    <property type="term" value="C:plasma membrane"/>
    <property type="evidence" value="ECO:0007669"/>
    <property type="project" value="UniProtKB-SubCell"/>
</dbReference>
<evidence type="ECO:0000256" key="1">
    <source>
        <dbReference type="ARBA" id="ARBA00004651"/>
    </source>
</evidence>
<feature type="transmembrane region" description="Helical" evidence="10">
    <location>
        <begin position="180"/>
        <end position="203"/>
    </location>
</feature>
<dbReference type="NCBIfam" id="TIGR00797">
    <property type="entry name" value="matE"/>
    <property type="match status" value="1"/>
</dbReference>
<dbReference type="GO" id="GO:0015297">
    <property type="term" value="F:antiporter activity"/>
    <property type="evidence" value="ECO:0007669"/>
    <property type="project" value="InterPro"/>
</dbReference>
<feature type="transmembrane region" description="Helical" evidence="10">
    <location>
        <begin position="70"/>
        <end position="92"/>
    </location>
</feature>
<evidence type="ECO:0000256" key="8">
    <source>
        <dbReference type="ARBA" id="ARBA00023136"/>
    </source>
</evidence>
<gene>
    <name evidence="11" type="ORF">HMPREF3222_02051</name>
</gene>
<dbReference type="EMBL" id="LRPU01000099">
    <property type="protein sequence ID" value="KXA10596.1"/>
    <property type="molecule type" value="Genomic_DNA"/>
</dbReference>
<evidence type="ECO:0000256" key="5">
    <source>
        <dbReference type="ARBA" id="ARBA00022475"/>
    </source>
</evidence>
<evidence type="ECO:0000313" key="12">
    <source>
        <dbReference type="Proteomes" id="UP000070646"/>
    </source>
</evidence>
<dbReference type="InterPro" id="IPR045070">
    <property type="entry name" value="MATE_MepA-like"/>
</dbReference>
<dbReference type="Proteomes" id="UP000070646">
    <property type="component" value="Unassembled WGS sequence"/>
</dbReference>
<proteinExistence type="inferred from homology"/>
<keyword evidence="5" id="KW-1003">Cell membrane</keyword>
<evidence type="ECO:0000256" key="2">
    <source>
        <dbReference type="ARBA" id="ARBA00008417"/>
    </source>
</evidence>
<feature type="transmembrane region" description="Helical" evidence="10">
    <location>
        <begin position="113"/>
        <end position="131"/>
    </location>
</feature>
<evidence type="ECO:0000313" key="11">
    <source>
        <dbReference type="EMBL" id="KXA10596.1"/>
    </source>
</evidence>
<dbReference type="InterPro" id="IPR002528">
    <property type="entry name" value="MATE_fam"/>
</dbReference>
<keyword evidence="4" id="KW-0813">Transport</keyword>
<feature type="transmembrane region" description="Helical" evidence="10">
    <location>
        <begin position="439"/>
        <end position="457"/>
    </location>
</feature>
<dbReference type="GO" id="GO:0046677">
    <property type="term" value="P:response to antibiotic"/>
    <property type="evidence" value="ECO:0007669"/>
    <property type="project" value="UniProtKB-KW"/>
</dbReference>
<feature type="transmembrane region" description="Helical" evidence="10">
    <location>
        <begin position="29"/>
        <end position="50"/>
    </location>
</feature>
<feature type="transmembrane region" description="Helical" evidence="10">
    <location>
        <begin position="151"/>
        <end position="168"/>
    </location>
</feature>
<keyword evidence="7 10" id="KW-1133">Transmembrane helix</keyword>
<keyword evidence="8 10" id="KW-0472">Membrane</keyword>
<feature type="transmembrane region" description="Helical" evidence="10">
    <location>
        <begin position="285"/>
        <end position="307"/>
    </location>
</feature>
<comment type="similarity">
    <text evidence="2">Belongs to the multi antimicrobial extrusion (MATE) (TC 2.A.66.1) family. MepA subfamily.</text>
</comment>
<dbReference type="InterPro" id="IPR051327">
    <property type="entry name" value="MATE_MepA_subfamily"/>
</dbReference>
<evidence type="ECO:0000256" key="9">
    <source>
        <dbReference type="ARBA" id="ARBA00023251"/>
    </source>
</evidence>
<sequence length="473" mass="51848">MSINKIRERMVNIMSKKTTDLGRDSIGKLLFKLAMPAIIAQLVNVLYNIVDRMFIGRLQSGDMAMAGVGVAFPIIMIVSAFSALVGMGGAPLAAIKMGEKKKEDAEEIMTNSFSALIGLALILTVFFFIFKEPILWAFGASDATIGYALDYLGIYLIGTIFVQIALGMNPFINTQGFAKVGMITVMVGAVINIVLDPILIFGFNMGVKGAALATIIGQCASAIWVLYFLFGKQSILRIRKKFLMPKLKILFSIMALGVSPFIMQATESLVIISMNNNLLKYGGDLAVGAMTIMSSVMQIILLPLMGLSQGAQPIISYNYGANQSHRVKKAFKLLLISSMIFTTIMWGALMMLPELFVKIFNSNNPQLMEITSWSIRIYFAGILLFGAQVACQQTFLALGQAKISLILALLRKIVLLIPFIYILPIVFENKLMGVLMAEPFADIIAALSTVTCFIVFYKKHLSQGLEEEIKVNS</sequence>
<comment type="caution">
    <text evidence="11">The sequence shown here is derived from an EMBL/GenBank/DDBJ whole genome shotgun (WGS) entry which is preliminary data.</text>
</comment>
<evidence type="ECO:0000256" key="10">
    <source>
        <dbReference type="SAM" id="Phobius"/>
    </source>
</evidence>
<feature type="transmembrane region" description="Helical" evidence="10">
    <location>
        <begin position="209"/>
        <end position="230"/>
    </location>
</feature>
<dbReference type="InterPro" id="IPR048279">
    <property type="entry name" value="MdtK-like"/>
</dbReference>
<dbReference type="CDD" id="cd13143">
    <property type="entry name" value="MATE_MepA_like"/>
    <property type="match status" value="1"/>
</dbReference>
<evidence type="ECO:0000256" key="4">
    <source>
        <dbReference type="ARBA" id="ARBA00022448"/>
    </source>
</evidence>
<feature type="transmembrane region" description="Helical" evidence="10">
    <location>
        <begin position="250"/>
        <end position="273"/>
    </location>
</feature>
<keyword evidence="9" id="KW-0046">Antibiotic resistance</keyword>
<keyword evidence="6 10" id="KW-0812">Transmembrane</keyword>
<protein>
    <recommendedName>
        <fullName evidence="3">Multidrug export protein MepA</fullName>
    </recommendedName>
</protein>
<feature type="transmembrane region" description="Helical" evidence="10">
    <location>
        <begin position="373"/>
        <end position="391"/>
    </location>
</feature>
<evidence type="ECO:0000256" key="6">
    <source>
        <dbReference type="ARBA" id="ARBA00022692"/>
    </source>
</evidence>
<dbReference type="PANTHER" id="PTHR43823">
    <property type="entry name" value="SPORULATION PROTEIN YKVU"/>
    <property type="match status" value="1"/>
</dbReference>
<name>A0A133N2S1_CLOPF</name>
<dbReference type="PATRIC" id="fig|1502.174.peg.2065"/>
<accession>A0A133N2S1</accession>